<keyword evidence="5" id="KW-1185">Reference proteome</keyword>
<evidence type="ECO:0000313" key="4">
    <source>
        <dbReference type="Proteomes" id="UP000252631"/>
    </source>
</evidence>
<feature type="compositionally biased region" description="Basic and acidic residues" evidence="1">
    <location>
        <begin position="40"/>
        <end position="54"/>
    </location>
</feature>
<dbReference type="Proteomes" id="UP000252631">
    <property type="component" value="Unassembled WGS sequence"/>
</dbReference>
<sequence>MPGGHGSKRHFGVGTDGKGAGTGAMTDLPKEMVGENDVLSNRDKAQHPDTRGLDGKGTQTDQYQDHAANRISEKE</sequence>
<dbReference type="OrthoDB" id="8281596at2"/>
<evidence type="ECO:0000256" key="1">
    <source>
        <dbReference type="SAM" id="MobiDB-lite"/>
    </source>
</evidence>
<feature type="region of interest" description="Disordered" evidence="1">
    <location>
        <begin position="1"/>
        <end position="75"/>
    </location>
</feature>
<dbReference type="Proteomes" id="UP000256343">
    <property type="component" value="Unassembled WGS sequence"/>
</dbReference>
<reference evidence="3 4" key="1">
    <citation type="submission" date="2017-08" db="EMBL/GenBank/DDBJ databases">
        <authorList>
            <person name="de Groot N.N."/>
        </authorList>
    </citation>
    <scope>NUCLEOTIDE SEQUENCE [LARGE SCALE GENOMIC DNA]</scope>
    <source>
        <strain evidence="3 4">JA575</strain>
    </source>
</reference>
<protein>
    <submittedName>
        <fullName evidence="3">Uncharacterized protein</fullName>
    </submittedName>
</protein>
<dbReference type="AlphaFoldDB" id="A0A336JNL5"/>
<evidence type="ECO:0000313" key="5">
    <source>
        <dbReference type="Proteomes" id="UP000256343"/>
    </source>
</evidence>
<organism evidence="3 4">
    <name type="scientific">Rhodopseudomonas pentothenatexigens</name>
    <dbReference type="NCBI Taxonomy" id="999699"/>
    <lineage>
        <taxon>Bacteria</taxon>
        <taxon>Pseudomonadati</taxon>
        <taxon>Pseudomonadota</taxon>
        <taxon>Alphaproteobacteria</taxon>
        <taxon>Hyphomicrobiales</taxon>
        <taxon>Nitrobacteraceae</taxon>
        <taxon>Rhodopseudomonas</taxon>
    </lineage>
</organism>
<name>A0A336JNL5_9BRAD</name>
<proteinExistence type="predicted"/>
<evidence type="ECO:0000313" key="3">
    <source>
        <dbReference type="EMBL" id="SSW91180.1"/>
    </source>
</evidence>
<reference evidence="2 5" key="2">
    <citation type="submission" date="2018-07" db="EMBL/GenBank/DDBJ databases">
        <title>Genomic Encyclopedia of Archaeal and Bacterial Type Strains, Phase II (KMG-II): from individual species to whole genera.</title>
        <authorList>
            <person name="Goeker M."/>
        </authorList>
    </citation>
    <scope>NUCLEOTIDE SEQUENCE [LARGE SCALE GENOMIC DNA]</scope>
    <source>
        <strain evidence="2 5">JA575</strain>
    </source>
</reference>
<feature type="compositionally biased region" description="Basic residues" evidence="1">
    <location>
        <begin position="1"/>
        <end position="11"/>
    </location>
</feature>
<feature type="compositionally biased region" description="Basic and acidic residues" evidence="1">
    <location>
        <begin position="63"/>
        <end position="75"/>
    </location>
</feature>
<dbReference type="EMBL" id="UFQQ01000010">
    <property type="protein sequence ID" value="SSW91180.1"/>
    <property type="molecule type" value="Genomic_DNA"/>
</dbReference>
<accession>A0A336JNL5</accession>
<evidence type="ECO:0000313" key="2">
    <source>
        <dbReference type="EMBL" id="RED34511.1"/>
    </source>
</evidence>
<gene>
    <name evidence="2" type="ORF">BJ125_110150</name>
    <name evidence="3" type="ORF">SAMN05892882_110150</name>
</gene>
<dbReference type="EMBL" id="QRDT01000010">
    <property type="protein sequence ID" value="RED34511.1"/>
    <property type="molecule type" value="Genomic_DNA"/>
</dbReference>